<dbReference type="GeneTree" id="ENSGT00730000111354"/>
<dbReference type="AlphaFoldDB" id="A0A2K6D8K5"/>
<dbReference type="InterPro" id="IPR000048">
    <property type="entry name" value="IQ_motif_EF-hand-BS"/>
</dbReference>
<keyword evidence="5" id="KW-0963">Cytoplasm</keyword>
<keyword evidence="9" id="KW-0966">Cell projection</keyword>
<dbReference type="PANTHER" id="PTHR31598">
    <property type="entry name" value="IQ DOMAIN-CONTAINING PROTEIN D"/>
    <property type="match status" value="1"/>
</dbReference>
<comment type="subcellular location">
    <subcellularLocation>
        <location evidence="2">Cytoplasm</location>
        <location evidence="2">Cytoskeleton</location>
        <location evidence="2">Flagellum axoneme</location>
    </subcellularLocation>
</comment>
<evidence type="ECO:0000256" key="12">
    <source>
        <dbReference type="SAM" id="Coils"/>
    </source>
</evidence>
<dbReference type="SMART" id="SM00015">
    <property type="entry name" value="IQ"/>
    <property type="match status" value="1"/>
</dbReference>
<dbReference type="Gene3D" id="1.20.5.190">
    <property type="match status" value="1"/>
</dbReference>
<evidence type="ECO:0000256" key="10">
    <source>
        <dbReference type="ARBA" id="ARBA00032180"/>
    </source>
</evidence>
<evidence type="ECO:0000256" key="9">
    <source>
        <dbReference type="ARBA" id="ARBA00023273"/>
    </source>
</evidence>
<dbReference type="GeneID" id="105493374"/>
<dbReference type="GO" id="GO:0036064">
    <property type="term" value="C:ciliary basal body"/>
    <property type="evidence" value="ECO:0007669"/>
    <property type="project" value="Ensembl"/>
</dbReference>
<dbReference type="Ensembl" id="ENSMNET00000056692.1">
    <property type="protein sequence ID" value="ENSMNEP00000032258.1"/>
    <property type="gene ID" value="ENSMNEG00000039472.1"/>
</dbReference>
<protein>
    <recommendedName>
        <fullName evidence="4">Dynein regulatory complex protein 10</fullName>
    </recommendedName>
    <alternativeName>
        <fullName evidence="10">IQ domain-containing protein D</fullName>
    </alternativeName>
</protein>
<comment type="function">
    <text evidence="1">Component of the nexin-dynein regulatory complex (N-DRC), a key regulator of ciliary/flagellar motility which maintains the alignment and integrity of the distal axoneme and regulates microtubule sliding in motile axonemes.</text>
</comment>
<sequence>MALDILAMAPLYQAPAITRIGPKTDPSKRPADPLKPLVPSRAKLTTIEAKRIMSILDEAINKVELVTLLSYVASNREDVEGVLGEDIMRAVREHEDLCQVLLENVRCLKEKERQLQEQEEAEEEGWLRDRLLSIELQKSSLSPLTQQIKDSTKNVLRLLLSNPQAARLLQMQTQSRSAEAQNFIDSLIELRGFLFEKLVTSPMEARDKAQFIQDINRQNSNNQQIIDTLENELAERMKKRNAEVEKENFVIQELKNHLHQVLKFSENSLLRTKQEAEKQQKADFRASQARVAKIQQEILQLQSQFYNLVMENREAEQALRKKKYKVETEIENWIQKYDTEMGEKQEELEDLEAVHKEEKIALEELKRRHKVLVEEFVQIREEREINSKKRMEAEQEMVRMVRAATLIQAFWKGYLVRSLLRSKKKRGKGKAKGKEKGKQKGKEKGKGKK</sequence>
<dbReference type="Pfam" id="PF00612">
    <property type="entry name" value="IQ"/>
    <property type="match status" value="1"/>
</dbReference>
<evidence type="ECO:0000256" key="1">
    <source>
        <dbReference type="ARBA" id="ARBA00003029"/>
    </source>
</evidence>
<evidence type="ECO:0000313" key="15">
    <source>
        <dbReference type="Proteomes" id="UP000233120"/>
    </source>
</evidence>
<accession>A0A2K6D8K5</accession>
<feature type="coiled-coil region" evidence="12">
    <location>
        <begin position="91"/>
        <end position="125"/>
    </location>
</feature>
<feature type="coiled-coil region" evidence="12">
    <location>
        <begin position="334"/>
        <end position="382"/>
    </location>
</feature>
<dbReference type="STRING" id="9545.ENSMNEP00000032258"/>
<keyword evidence="7" id="KW-0969">Cilium</keyword>
<dbReference type="CDD" id="cd23767">
    <property type="entry name" value="IQCD"/>
    <property type="match status" value="1"/>
</dbReference>
<name>A0A2K6D8K5_MACNE</name>
<dbReference type="PANTHER" id="PTHR31598:SF1">
    <property type="entry name" value="DYNEIN REGULATORY COMPLEX PROTEIN 10"/>
    <property type="match status" value="1"/>
</dbReference>
<comment type="subunit">
    <text evidence="11">Component of the nexin-dynein regulatory complex (N-DRC). Interacts with CFAP52.</text>
</comment>
<gene>
    <name evidence="14" type="primary">IQCD</name>
</gene>
<evidence type="ECO:0000256" key="13">
    <source>
        <dbReference type="SAM" id="MobiDB-lite"/>
    </source>
</evidence>
<keyword evidence="12" id="KW-0175">Coiled coil</keyword>
<evidence type="ECO:0000313" key="14">
    <source>
        <dbReference type="Ensembl" id="ENSMNEP00000032258.1"/>
    </source>
</evidence>
<dbReference type="InterPro" id="IPR042815">
    <property type="entry name" value="DRC10"/>
</dbReference>
<evidence type="ECO:0000256" key="7">
    <source>
        <dbReference type="ARBA" id="ARBA00023069"/>
    </source>
</evidence>
<feature type="compositionally biased region" description="Basic residues" evidence="13">
    <location>
        <begin position="422"/>
        <end position="431"/>
    </location>
</feature>
<comment type="similarity">
    <text evidence="3">Belongs to the DRC10 family.</text>
</comment>
<evidence type="ECO:0000256" key="8">
    <source>
        <dbReference type="ARBA" id="ARBA00023212"/>
    </source>
</evidence>
<dbReference type="PROSITE" id="PS50096">
    <property type="entry name" value="IQ"/>
    <property type="match status" value="1"/>
</dbReference>
<dbReference type="Proteomes" id="UP000233120">
    <property type="component" value="Unassembled WGS sequence"/>
</dbReference>
<reference evidence="14" key="1">
    <citation type="submission" date="2025-08" db="UniProtKB">
        <authorList>
            <consortium name="Ensembl"/>
        </authorList>
    </citation>
    <scope>IDENTIFICATION</scope>
</reference>
<proteinExistence type="inferred from homology"/>
<evidence type="ECO:0000256" key="5">
    <source>
        <dbReference type="ARBA" id="ARBA00022490"/>
    </source>
</evidence>
<feature type="region of interest" description="Disordered" evidence="13">
    <location>
        <begin position="422"/>
        <end position="449"/>
    </location>
</feature>
<evidence type="ECO:0000256" key="6">
    <source>
        <dbReference type="ARBA" id="ARBA00022846"/>
    </source>
</evidence>
<feature type="coiled-coil region" evidence="12">
    <location>
        <begin position="212"/>
        <end position="304"/>
    </location>
</feature>
<evidence type="ECO:0000256" key="2">
    <source>
        <dbReference type="ARBA" id="ARBA00004611"/>
    </source>
</evidence>
<feature type="compositionally biased region" description="Basic and acidic residues" evidence="13">
    <location>
        <begin position="432"/>
        <end position="449"/>
    </location>
</feature>
<keyword evidence="6" id="KW-0282">Flagellum</keyword>
<keyword evidence="8" id="KW-0206">Cytoskeleton</keyword>
<dbReference type="Bgee" id="ENSMNEG00000039472">
    <property type="expression patterns" value="Expressed in bone marrow and 1 other cell type or tissue"/>
</dbReference>
<reference evidence="14" key="2">
    <citation type="submission" date="2025-09" db="UniProtKB">
        <authorList>
            <consortium name="Ensembl"/>
        </authorList>
    </citation>
    <scope>IDENTIFICATION</scope>
</reference>
<keyword evidence="15" id="KW-1185">Reference proteome</keyword>
<organism evidence="14 15">
    <name type="scientific">Macaca nemestrina</name>
    <name type="common">Pig-tailed macaque</name>
    <dbReference type="NCBI Taxonomy" id="9545"/>
    <lineage>
        <taxon>Eukaryota</taxon>
        <taxon>Metazoa</taxon>
        <taxon>Chordata</taxon>
        <taxon>Craniata</taxon>
        <taxon>Vertebrata</taxon>
        <taxon>Euteleostomi</taxon>
        <taxon>Mammalia</taxon>
        <taxon>Eutheria</taxon>
        <taxon>Euarchontoglires</taxon>
        <taxon>Primates</taxon>
        <taxon>Haplorrhini</taxon>
        <taxon>Catarrhini</taxon>
        <taxon>Cercopithecidae</taxon>
        <taxon>Cercopithecinae</taxon>
        <taxon>Macaca</taxon>
    </lineage>
</organism>
<evidence type="ECO:0000256" key="4">
    <source>
        <dbReference type="ARBA" id="ARBA00021752"/>
    </source>
</evidence>
<evidence type="ECO:0000256" key="11">
    <source>
        <dbReference type="ARBA" id="ARBA00046836"/>
    </source>
</evidence>
<evidence type="ECO:0000256" key="3">
    <source>
        <dbReference type="ARBA" id="ARBA00009071"/>
    </source>
</evidence>